<dbReference type="SUPFAM" id="SSF63748">
    <property type="entry name" value="Tudor/PWWP/MBT"/>
    <property type="match status" value="1"/>
</dbReference>
<dbReference type="Pfam" id="PF00567">
    <property type="entry name" value="TUDOR"/>
    <property type="match status" value="1"/>
</dbReference>
<feature type="domain" description="Tudor" evidence="1">
    <location>
        <begin position="5"/>
        <end position="64"/>
    </location>
</feature>
<dbReference type="InterPro" id="IPR002999">
    <property type="entry name" value="Tudor"/>
</dbReference>
<organism evidence="2 3">
    <name type="scientific">Stegodyphus mimosarum</name>
    <name type="common">African social velvet spider</name>
    <dbReference type="NCBI Taxonomy" id="407821"/>
    <lineage>
        <taxon>Eukaryota</taxon>
        <taxon>Metazoa</taxon>
        <taxon>Ecdysozoa</taxon>
        <taxon>Arthropoda</taxon>
        <taxon>Chelicerata</taxon>
        <taxon>Arachnida</taxon>
        <taxon>Araneae</taxon>
        <taxon>Araneomorphae</taxon>
        <taxon>Entelegynae</taxon>
        <taxon>Eresoidea</taxon>
        <taxon>Eresidae</taxon>
        <taxon>Stegodyphus</taxon>
    </lineage>
</organism>
<dbReference type="PROSITE" id="PS50304">
    <property type="entry name" value="TUDOR"/>
    <property type="match status" value="1"/>
</dbReference>
<keyword evidence="3" id="KW-1185">Reference proteome</keyword>
<evidence type="ECO:0000313" key="2">
    <source>
        <dbReference type="EMBL" id="KFM70465.1"/>
    </source>
</evidence>
<evidence type="ECO:0000313" key="3">
    <source>
        <dbReference type="Proteomes" id="UP000054359"/>
    </source>
</evidence>
<dbReference type="Proteomes" id="UP000054359">
    <property type="component" value="Unassembled WGS sequence"/>
</dbReference>
<feature type="non-terminal residue" evidence="2">
    <location>
        <position position="79"/>
    </location>
</feature>
<accession>A0A087TZC6</accession>
<dbReference type="EMBL" id="KK117437">
    <property type="protein sequence ID" value="KFM70465.1"/>
    <property type="molecule type" value="Genomic_DNA"/>
</dbReference>
<protein>
    <recommendedName>
        <fullName evidence="1">Tudor domain-containing protein</fullName>
    </recommendedName>
</protein>
<dbReference type="AlphaFoldDB" id="A0A087TZC6"/>
<dbReference type="Gene3D" id="2.30.30.140">
    <property type="match status" value="1"/>
</dbReference>
<dbReference type="OrthoDB" id="5800423at2759"/>
<reference evidence="2 3" key="1">
    <citation type="submission" date="2013-11" db="EMBL/GenBank/DDBJ databases">
        <title>Genome sequencing of Stegodyphus mimosarum.</title>
        <authorList>
            <person name="Bechsgaard J."/>
        </authorList>
    </citation>
    <scope>NUCLEOTIDE SEQUENCE [LARGE SCALE GENOMIC DNA]</scope>
</reference>
<name>A0A087TZC6_STEMI</name>
<gene>
    <name evidence="2" type="ORF">X975_25805</name>
</gene>
<proteinExistence type="predicted"/>
<evidence type="ECO:0000259" key="1">
    <source>
        <dbReference type="PROSITE" id="PS50304"/>
    </source>
</evidence>
<sequence>MNDADILIGATCITFCSTEYQWCRAEIKSIPAVDLVNVLFVDYGCSETVPRSVVRYVKYDSNIFTGFSNILQNDFLYYI</sequence>
<dbReference type="CDD" id="cd20379">
    <property type="entry name" value="Tudor_dTUD-like"/>
    <property type="match status" value="1"/>
</dbReference>